<organism evidence="1 2">
    <name type="scientific">Pedobacter africanus</name>
    <dbReference type="NCBI Taxonomy" id="151894"/>
    <lineage>
        <taxon>Bacteria</taxon>
        <taxon>Pseudomonadati</taxon>
        <taxon>Bacteroidota</taxon>
        <taxon>Sphingobacteriia</taxon>
        <taxon>Sphingobacteriales</taxon>
        <taxon>Sphingobacteriaceae</taxon>
        <taxon>Pedobacter</taxon>
    </lineage>
</organism>
<comment type="caution">
    <text evidence="1">The sequence shown here is derived from an EMBL/GenBank/DDBJ whole genome shotgun (WGS) entry which is preliminary data.</text>
</comment>
<reference evidence="1" key="1">
    <citation type="submission" date="2023-07" db="EMBL/GenBank/DDBJ databases">
        <title>Sorghum-associated microbial communities from plants grown in Nebraska, USA.</title>
        <authorList>
            <person name="Schachtman D."/>
        </authorList>
    </citation>
    <scope>NUCLEOTIDE SEQUENCE</scope>
    <source>
        <strain evidence="1">2697</strain>
    </source>
</reference>
<evidence type="ECO:0000313" key="1">
    <source>
        <dbReference type="EMBL" id="MDR6783652.1"/>
    </source>
</evidence>
<proteinExistence type="predicted"/>
<dbReference type="EMBL" id="JAVDTF010000002">
    <property type="protein sequence ID" value="MDR6783652.1"/>
    <property type="molecule type" value="Genomic_DNA"/>
</dbReference>
<dbReference type="Proteomes" id="UP001246858">
    <property type="component" value="Unassembled WGS sequence"/>
</dbReference>
<sequence>MKKCLLALCLLISKPALSQDSVLTRKLLDTLSSKTMWGRGYTNNGLAKAADFISTTFRAYGLNPLEGKSFKQPFSFPVNTFPGSMSLKINGKALVPGKDFIVMPQSVGKTASGKLEQKDSTIFVAANEGIVVVLKDKLTWTVSTELADYTGVEVLKSAIGQPEAIELDIEQCFIPDFNANNVCALVKGTRKPDSLVVFTAHYDHLGGMGSKTYFPGANDNASGVSFLLSMAKYYAAHPPAYSMAFICFAGEEAGLLGSKYFTEHPLLELSKIRFLINLDMVGTGETGITVVNAPLHPREFALLNNINDEHQYLAKINPRGKTANSDHHYFSEKGVPAFFIYTTGGIRAYHDVYDLPSTLPFTEYQDLFKLFTAFNQQLMK</sequence>
<keyword evidence="2" id="KW-1185">Reference proteome</keyword>
<evidence type="ECO:0000313" key="2">
    <source>
        <dbReference type="Proteomes" id="UP001246858"/>
    </source>
</evidence>
<gene>
    <name evidence="1" type="ORF">J2X78_002217</name>
</gene>
<protein>
    <submittedName>
        <fullName evidence="1">Uncharacterized protein</fullName>
    </submittedName>
</protein>
<accession>A0ACC6KWX6</accession>
<name>A0ACC6KWX6_9SPHI</name>